<dbReference type="Pfam" id="PF08242">
    <property type="entry name" value="Methyltransf_12"/>
    <property type="match status" value="1"/>
</dbReference>
<dbReference type="CDD" id="cd02440">
    <property type="entry name" value="AdoMet_MTases"/>
    <property type="match status" value="1"/>
</dbReference>
<evidence type="ECO:0000256" key="3">
    <source>
        <dbReference type="ARBA" id="ARBA00022679"/>
    </source>
</evidence>
<keyword evidence="2" id="KW-0597">Phosphoprotein</keyword>
<keyword evidence="6" id="KW-1185">Reference proteome</keyword>
<dbReference type="InterPro" id="IPR013217">
    <property type="entry name" value="Methyltransf_12"/>
</dbReference>
<dbReference type="Proteomes" id="UP001248709">
    <property type="component" value="Unassembled WGS sequence"/>
</dbReference>
<evidence type="ECO:0000313" key="5">
    <source>
        <dbReference type="EMBL" id="MDT3429268.1"/>
    </source>
</evidence>
<dbReference type="Pfam" id="PF00109">
    <property type="entry name" value="ketoacyl-synt"/>
    <property type="match status" value="1"/>
</dbReference>
<dbReference type="Gene3D" id="3.40.47.10">
    <property type="match status" value="1"/>
</dbReference>
<dbReference type="InterPro" id="IPR036736">
    <property type="entry name" value="ACP-like_sf"/>
</dbReference>
<reference evidence="5 6" key="1">
    <citation type="submission" date="2023-07" db="EMBL/GenBank/DDBJ databases">
        <title>Genomic Encyclopedia of Type Strains, Phase IV (KMG-IV): sequencing the most valuable type-strain genomes for metagenomic binning, comparative biology and taxonomic classification.</title>
        <authorList>
            <person name="Goeker M."/>
        </authorList>
    </citation>
    <scope>NUCLEOTIDE SEQUENCE [LARGE SCALE GENOMIC DNA]</scope>
    <source>
        <strain evidence="5 6">T98</strain>
    </source>
</reference>
<dbReference type="Gene3D" id="1.10.1200.10">
    <property type="entry name" value="ACP-like"/>
    <property type="match status" value="1"/>
</dbReference>
<dbReference type="SMART" id="SM00823">
    <property type="entry name" value="PKS_PP"/>
    <property type="match status" value="1"/>
</dbReference>
<dbReference type="InterPro" id="IPR014030">
    <property type="entry name" value="Ketoacyl_synth_N"/>
</dbReference>
<protein>
    <submittedName>
        <fullName evidence="5">Polyketide synthase PksN</fullName>
    </submittedName>
</protein>
<dbReference type="InterPro" id="IPR006162">
    <property type="entry name" value="Ppantetheine_attach_site"/>
</dbReference>
<evidence type="ECO:0000259" key="4">
    <source>
        <dbReference type="PROSITE" id="PS50075"/>
    </source>
</evidence>
<dbReference type="RefSeq" id="WP_312001481.1">
    <property type="nucleotide sequence ID" value="NZ_JAUSUY010000053.1"/>
</dbReference>
<evidence type="ECO:0000313" key="6">
    <source>
        <dbReference type="Proteomes" id="UP001248709"/>
    </source>
</evidence>
<dbReference type="PROSITE" id="PS00012">
    <property type="entry name" value="PHOSPHOPANTETHEINE"/>
    <property type="match status" value="1"/>
</dbReference>
<evidence type="ECO:0000256" key="1">
    <source>
        <dbReference type="ARBA" id="ARBA00022450"/>
    </source>
</evidence>
<dbReference type="EMBL" id="JAUSUY010000053">
    <property type="protein sequence ID" value="MDT3429268.1"/>
    <property type="molecule type" value="Genomic_DNA"/>
</dbReference>
<evidence type="ECO:0000256" key="2">
    <source>
        <dbReference type="ARBA" id="ARBA00022553"/>
    </source>
</evidence>
<accession>A0ABU3HEM6</accession>
<name>A0ABU3HEM6_9BACL</name>
<dbReference type="PANTHER" id="PTHR45681:SF6">
    <property type="entry name" value="POLYKETIDE SYNTHASE 37"/>
    <property type="match status" value="1"/>
</dbReference>
<feature type="domain" description="Carrier" evidence="4">
    <location>
        <begin position="403"/>
        <end position="480"/>
    </location>
</feature>
<dbReference type="SUPFAM" id="SSF47336">
    <property type="entry name" value="ACP-like"/>
    <property type="match status" value="1"/>
</dbReference>
<organism evidence="5 6">
    <name type="scientific">Paenibacillus forsythiae</name>
    <dbReference type="NCBI Taxonomy" id="365616"/>
    <lineage>
        <taxon>Bacteria</taxon>
        <taxon>Bacillati</taxon>
        <taxon>Bacillota</taxon>
        <taxon>Bacilli</taxon>
        <taxon>Bacillales</taxon>
        <taxon>Paenibacillaceae</taxon>
        <taxon>Paenibacillus</taxon>
    </lineage>
</organism>
<dbReference type="SUPFAM" id="SSF53901">
    <property type="entry name" value="Thiolase-like"/>
    <property type="match status" value="1"/>
</dbReference>
<dbReference type="SMART" id="SM01294">
    <property type="entry name" value="PKS_PP_betabranch"/>
    <property type="match status" value="1"/>
</dbReference>
<dbReference type="PANTHER" id="PTHR45681">
    <property type="entry name" value="POLYKETIDE SYNTHASE 44-RELATED"/>
    <property type="match status" value="1"/>
</dbReference>
<dbReference type="Pfam" id="PF00550">
    <property type="entry name" value="PP-binding"/>
    <property type="match status" value="1"/>
</dbReference>
<dbReference type="Gene3D" id="3.40.50.150">
    <property type="entry name" value="Vaccinia Virus protein VP39"/>
    <property type="match status" value="1"/>
</dbReference>
<dbReference type="InterPro" id="IPR050444">
    <property type="entry name" value="Polyketide_Synthase"/>
</dbReference>
<proteinExistence type="predicted"/>
<dbReference type="InterPro" id="IPR029063">
    <property type="entry name" value="SAM-dependent_MTases_sf"/>
</dbReference>
<comment type="caution">
    <text evidence="5">The sequence shown here is derived from an EMBL/GenBank/DDBJ whole genome shotgun (WGS) entry which is preliminary data.</text>
</comment>
<dbReference type="InterPro" id="IPR009081">
    <property type="entry name" value="PP-bd_ACP"/>
</dbReference>
<dbReference type="PROSITE" id="PS50075">
    <property type="entry name" value="CARRIER"/>
    <property type="match status" value="1"/>
</dbReference>
<gene>
    <name evidence="5" type="ORF">J2Z22_004869</name>
</gene>
<sequence length="577" mass="65105">MKEIDDLLCRLLYCQLWDFGLLKGKAVDLDELRNQVHNRDFYGKWLEVSMAYLTHFHYLTFDGSVYTAEEWSSSESDKVWEEWDRVKEDWLLNPDTKSQAVLVETMLRALPDILAGKVLATEVMFPDSSMDLVEGIYKDNMVADYFNRVIADSAVAYIKERIKQDPAAQIRILEIGAGTGGTSAMVFKQLEPYKEHIREYCYTDLSKAFFIHAEKKYGLLYPYMTCRVFDLHKPVSGQGIDAGGYDLAIATNVLHATKNIRQTLRNVKVALRKNGLILLNELSGESLFTHLTFGLLEGWWLYEDSVLRMPGSPGLFPETWREVLETEGFRSTFFPAIENHDLGQQIIVAESDGIIRQQEDFSFPIANSSSAAKSLRNSNEWSLRNAPVTARITGIHAEAKEQAVRNHVVDVIRRKLSDALKVDVLSIDNEESFADYGLDSILGVHLVKILNESLHIELETTSLFDYSCVNQLTAFIMNNQRAALAGLFPEFNEPIGDGSTEVASEEAAIDYNNFRQGPDSRVPEQLLGETAILAESKDSIAIVGMSGRFAKSRTVDELWAHLANGTDLIEEVSRWDL</sequence>
<dbReference type="SUPFAM" id="SSF53335">
    <property type="entry name" value="S-adenosyl-L-methionine-dependent methyltransferases"/>
    <property type="match status" value="1"/>
</dbReference>
<keyword evidence="1" id="KW-0596">Phosphopantetheine</keyword>
<dbReference type="InterPro" id="IPR020806">
    <property type="entry name" value="PKS_PP-bd"/>
</dbReference>
<dbReference type="InterPro" id="IPR016039">
    <property type="entry name" value="Thiolase-like"/>
</dbReference>
<feature type="non-terminal residue" evidence="5">
    <location>
        <position position="577"/>
    </location>
</feature>
<keyword evidence="3" id="KW-0808">Transferase</keyword>